<name>A0A7X0YK72_9LIST</name>
<dbReference type="EMBL" id="JAARXI010000001">
    <property type="protein sequence ID" value="MBC2115278.1"/>
    <property type="molecule type" value="Genomic_DNA"/>
</dbReference>
<comment type="caution">
    <text evidence="2">The sequence shown here is derived from an EMBL/GenBank/DDBJ whole genome shotgun (WGS) entry which is preliminary data.</text>
</comment>
<proteinExistence type="predicted"/>
<dbReference type="Proteomes" id="UP000529446">
    <property type="component" value="Unassembled WGS sequence"/>
</dbReference>
<gene>
    <name evidence="2" type="ORF">HCB06_01480</name>
</gene>
<keyword evidence="1" id="KW-0812">Transmembrane</keyword>
<protein>
    <submittedName>
        <fullName evidence="2">Uncharacterized protein</fullName>
    </submittedName>
</protein>
<reference evidence="2 3" key="1">
    <citation type="submission" date="2020-03" db="EMBL/GenBank/DDBJ databases">
        <title>Soil Listeria distribution.</title>
        <authorList>
            <person name="Liao J."/>
            <person name="Wiedmann M."/>
        </authorList>
    </citation>
    <scope>NUCLEOTIDE SEQUENCE [LARGE SCALE GENOMIC DNA]</scope>
    <source>
        <strain evidence="2 3">FSL L7-0360</strain>
    </source>
</reference>
<feature type="transmembrane region" description="Helical" evidence="1">
    <location>
        <begin position="47"/>
        <end position="65"/>
    </location>
</feature>
<organism evidence="2 3">
    <name type="scientific">Listeria booriae</name>
    <dbReference type="NCBI Taxonomy" id="1552123"/>
    <lineage>
        <taxon>Bacteria</taxon>
        <taxon>Bacillati</taxon>
        <taxon>Bacillota</taxon>
        <taxon>Bacilli</taxon>
        <taxon>Bacillales</taxon>
        <taxon>Listeriaceae</taxon>
        <taxon>Listeria</taxon>
    </lineage>
</organism>
<accession>A0A7X0YK72</accession>
<keyword evidence="1" id="KW-1133">Transmembrane helix</keyword>
<evidence type="ECO:0000313" key="2">
    <source>
        <dbReference type="EMBL" id="MBC2115278.1"/>
    </source>
</evidence>
<evidence type="ECO:0000313" key="3">
    <source>
        <dbReference type="Proteomes" id="UP000529446"/>
    </source>
</evidence>
<sequence>MELLKSTVAILEFGFKVLTWLIERKTTLKNSEIGTRGTAPIPDETKMLLWIIMLLILYILGQHWMQQSVTFNY</sequence>
<dbReference type="RefSeq" id="WP_185534904.1">
    <property type="nucleotide sequence ID" value="NZ_JAARXI010000001.1"/>
</dbReference>
<dbReference type="AlphaFoldDB" id="A0A7X0YK72"/>
<evidence type="ECO:0000256" key="1">
    <source>
        <dbReference type="SAM" id="Phobius"/>
    </source>
</evidence>
<keyword evidence="1" id="KW-0472">Membrane</keyword>